<keyword evidence="4" id="KW-0648">Protein biosynthesis</keyword>
<protein>
    <submittedName>
        <fullName evidence="6">Elongation factor 1-delta 1</fullName>
    </submittedName>
</protein>
<evidence type="ECO:0000256" key="4">
    <source>
        <dbReference type="ARBA" id="ARBA00022917"/>
    </source>
</evidence>
<dbReference type="GO" id="GO:0005829">
    <property type="term" value="C:cytosol"/>
    <property type="evidence" value="ECO:0000318"/>
    <property type="project" value="GO_Central"/>
</dbReference>
<gene>
    <name evidence="6" type="ORF">T459_25049</name>
</gene>
<dbReference type="Gene3D" id="3.30.70.60">
    <property type="match status" value="1"/>
</dbReference>
<evidence type="ECO:0000256" key="1">
    <source>
        <dbReference type="ARBA" id="ARBA00007411"/>
    </source>
</evidence>
<dbReference type="PANTHER" id="PTHR11595">
    <property type="entry name" value="EF-HAND AND COILED-COIL DOMAIN-CONTAINING FAMILY MEMBER"/>
    <property type="match status" value="1"/>
</dbReference>
<dbReference type="Gramene" id="PHT69945">
    <property type="protein sequence ID" value="PHT69945"/>
    <property type="gene ID" value="T459_25049"/>
</dbReference>
<name>A0A2G2YJQ6_CAPAN</name>
<dbReference type="GO" id="GO:0006414">
    <property type="term" value="P:translational elongation"/>
    <property type="evidence" value="ECO:0000318"/>
    <property type="project" value="GO_Central"/>
</dbReference>
<dbReference type="GO" id="GO:0005853">
    <property type="term" value="C:eukaryotic translation elongation factor 1 complex"/>
    <property type="evidence" value="ECO:0007669"/>
    <property type="project" value="InterPro"/>
</dbReference>
<dbReference type="InterPro" id="IPR014038">
    <property type="entry name" value="EF1B_bsu/dsu_GNE"/>
</dbReference>
<evidence type="ECO:0000313" key="6">
    <source>
        <dbReference type="EMBL" id="PHT69945.1"/>
    </source>
</evidence>
<dbReference type="AlphaFoldDB" id="A0A2G2YJQ6"/>
<dbReference type="CDD" id="cd00292">
    <property type="entry name" value="EF1B"/>
    <property type="match status" value="1"/>
</dbReference>
<dbReference type="Pfam" id="PF00736">
    <property type="entry name" value="EF1_GNE"/>
    <property type="match status" value="1"/>
</dbReference>
<keyword evidence="3 6" id="KW-0251">Elongation factor</keyword>
<dbReference type="InterPro" id="IPR014717">
    <property type="entry name" value="Transl_elong_EF1B/ribsomal_bS6"/>
</dbReference>
<comment type="caution">
    <text evidence="6">The sequence shown here is derived from an EMBL/GenBank/DDBJ whole genome shotgun (WGS) entry which is preliminary data.</text>
</comment>
<dbReference type="PANTHER" id="PTHR11595:SF84">
    <property type="entry name" value="ELONGATION FACTOR 1-BETA 1"/>
    <property type="match status" value="1"/>
</dbReference>
<feature type="domain" description="Translation elongation factor EF1B beta/delta subunit guanine nucleotide exchange" evidence="5">
    <location>
        <begin position="45"/>
        <end position="131"/>
    </location>
</feature>
<dbReference type="SMART" id="SM00888">
    <property type="entry name" value="EF1_GNE"/>
    <property type="match status" value="1"/>
</dbReference>
<dbReference type="Proteomes" id="UP000222542">
    <property type="component" value="Unassembled WGS sequence"/>
</dbReference>
<dbReference type="InterPro" id="IPR036219">
    <property type="entry name" value="eEF-1beta-like_sf"/>
</dbReference>
<accession>A0A2G2YJQ6</accession>
<comment type="similarity">
    <text evidence="1">Belongs to the EF-1-beta/EF-1-delta family.</text>
</comment>
<evidence type="ECO:0000259" key="5">
    <source>
        <dbReference type="SMART" id="SM00888"/>
    </source>
</evidence>
<dbReference type="STRING" id="4072.A0A2G2YJQ6"/>
<dbReference type="OMA" id="AMEGLTW"/>
<evidence type="ECO:0000256" key="2">
    <source>
        <dbReference type="ARBA" id="ARBA00011606"/>
    </source>
</evidence>
<dbReference type="GO" id="GO:0003746">
    <property type="term" value="F:translation elongation factor activity"/>
    <property type="evidence" value="ECO:0007669"/>
    <property type="project" value="UniProtKB-KW"/>
</dbReference>
<dbReference type="FunFam" id="3.30.70.60:FF:000001">
    <property type="entry name" value="Elongation factor 1-beta 1 like"/>
    <property type="match status" value="1"/>
</dbReference>
<dbReference type="GO" id="GO:0005085">
    <property type="term" value="F:guanyl-nucleotide exchange factor activity"/>
    <property type="evidence" value="ECO:0000318"/>
    <property type="project" value="GO_Central"/>
</dbReference>
<dbReference type="EMBL" id="AYRZ02000010">
    <property type="protein sequence ID" value="PHT69945.1"/>
    <property type="molecule type" value="Genomic_DNA"/>
</dbReference>
<dbReference type="SUPFAM" id="SSF54984">
    <property type="entry name" value="eEF-1beta-like"/>
    <property type="match status" value="1"/>
</dbReference>
<organism evidence="6 7">
    <name type="scientific">Capsicum annuum</name>
    <name type="common">Capsicum pepper</name>
    <dbReference type="NCBI Taxonomy" id="4072"/>
    <lineage>
        <taxon>Eukaryota</taxon>
        <taxon>Viridiplantae</taxon>
        <taxon>Streptophyta</taxon>
        <taxon>Embryophyta</taxon>
        <taxon>Tracheophyta</taxon>
        <taxon>Spermatophyta</taxon>
        <taxon>Magnoliopsida</taxon>
        <taxon>eudicotyledons</taxon>
        <taxon>Gunneridae</taxon>
        <taxon>Pentapetalae</taxon>
        <taxon>asterids</taxon>
        <taxon>lamiids</taxon>
        <taxon>Solanales</taxon>
        <taxon>Solanaceae</taxon>
        <taxon>Solanoideae</taxon>
        <taxon>Capsiceae</taxon>
        <taxon>Capsicum</taxon>
    </lineage>
</organism>
<evidence type="ECO:0000256" key="3">
    <source>
        <dbReference type="ARBA" id="ARBA00022768"/>
    </source>
</evidence>
<evidence type="ECO:0000313" key="7">
    <source>
        <dbReference type="Proteomes" id="UP000222542"/>
    </source>
</evidence>
<dbReference type="InterPro" id="IPR049720">
    <property type="entry name" value="EF1B_bsu/dsu"/>
</dbReference>
<reference evidence="6 7" key="1">
    <citation type="journal article" date="2014" name="Nat. Genet.">
        <title>Genome sequence of the hot pepper provides insights into the evolution of pungency in Capsicum species.</title>
        <authorList>
            <person name="Kim S."/>
            <person name="Park M."/>
            <person name="Yeom S.I."/>
            <person name="Kim Y.M."/>
            <person name="Lee J.M."/>
            <person name="Lee H.A."/>
            <person name="Seo E."/>
            <person name="Choi J."/>
            <person name="Cheong K."/>
            <person name="Kim K.T."/>
            <person name="Jung K."/>
            <person name="Lee G.W."/>
            <person name="Oh S.K."/>
            <person name="Bae C."/>
            <person name="Kim S.B."/>
            <person name="Lee H.Y."/>
            <person name="Kim S.Y."/>
            <person name="Kim M.S."/>
            <person name="Kang B.C."/>
            <person name="Jo Y.D."/>
            <person name="Yang H.B."/>
            <person name="Jeong H.J."/>
            <person name="Kang W.H."/>
            <person name="Kwon J.K."/>
            <person name="Shin C."/>
            <person name="Lim J.Y."/>
            <person name="Park J.H."/>
            <person name="Huh J.H."/>
            <person name="Kim J.S."/>
            <person name="Kim B.D."/>
            <person name="Cohen O."/>
            <person name="Paran I."/>
            <person name="Suh M.C."/>
            <person name="Lee S.B."/>
            <person name="Kim Y.K."/>
            <person name="Shin Y."/>
            <person name="Noh S.J."/>
            <person name="Park J."/>
            <person name="Seo Y.S."/>
            <person name="Kwon S.Y."/>
            <person name="Kim H.A."/>
            <person name="Park J.M."/>
            <person name="Kim H.J."/>
            <person name="Choi S.B."/>
            <person name="Bosland P.W."/>
            <person name="Reeves G."/>
            <person name="Jo S.H."/>
            <person name="Lee B.W."/>
            <person name="Cho H.T."/>
            <person name="Choi H.S."/>
            <person name="Lee M.S."/>
            <person name="Yu Y."/>
            <person name="Do Choi Y."/>
            <person name="Park B.S."/>
            <person name="van Deynze A."/>
            <person name="Ashrafi H."/>
            <person name="Hill T."/>
            <person name="Kim W.T."/>
            <person name="Pai H.S."/>
            <person name="Ahn H.K."/>
            <person name="Yeam I."/>
            <person name="Giovannoni J.J."/>
            <person name="Rose J.K."/>
            <person name="Sorensen I."/>
            <person name="Lee S.J."/>
            <person name="Kim R.W."/>
            <person name="Choi I.Y."/>
            <person name="Choi B.S."/>
            <person name="Lim J.S."/>
            <person name="Lee Y.H."/>
            <person name="Choi D."/>
        </authorList>
    </citation>
    <scope>NUCLEOTIDE SEQUENCE [LARGE SCALE GENOMIC DNA]</scope>
    <source>
        <strain evidence="7">cv. CM334</strain>
    </source>
</reference>
<reference evidence="6 7" key="2">
    <citation type="journal article" date="2017" name="Genome Biol.">
        <title>New reference genome sequences of hot pepper reveal the massive evolution of plant disease-resistance genes by retroduplication.</title>
        <authorList>
            <person name="Kim S."/>
            <person name="Park J."/>
            <person name="Yeom S.I."/>
            <person name="Kim Y.M."/>
            <person name="Seo E."/>
            <person name="Kim K.T."/>
            <person name="Kim M.S."/>
            <person name="Lee J.M."/>
            <person name="Cheong K."/>
            <person name="Shin H.S."/>
            <person name="Kim S.B."/>
            <person name="Han K."/>
            <person name="Lee J."/>
            <person name="Park M."/>
            <person name="Lee H.A."/>
            <person name="Lee H.Y."/>
            <person name="Lee Y."/>
            <person name="Oh S."/>
            <person name="Lee J.H."/>
            <person name="Choi E."/>
            <person name="Choi E."/>
            <person name="Lee S.E."/>
            <person name="Jeon J."/>
            <person name="Kim H."/>
            <person name="Choi G."/>
            <person name="Song H."/>
            <person name="Lee J."/>
            <person name="Lee S.C."/>
            <person name="Kwon J.K."/>
            <person name="Lee H.Y."/>
            <person name="Koo N."/>
            <person name="Hong Y."/>
            <person name="Kim R.W."/>
            <person name="Kang W.H."/>
            <person name="Huh J.H."/>
            <person name="Kang B.C."/>
            <person name="Yang T.J."/>
            <person name="Lee Y.H."/>
            <person name="Bennetzen J.L."/>
            <person name="Choi D."/>
        </authorList>
    </citation>
    <scope>NUCLEOTIDE SEQUENCE [LARGE SCALE GENOMIC DNA]</scope>
    <source>
        <strain evidence="7">cv. CM334</strain>
    </source>
</reference>
<keyword evidence="7" id="KW-1185">Reference proteome</keyword>
<sequence length="131" mass="14723">MLVNGRKLFLLNLHQVFSGKLSEAKKAVEVSEAAEAFTKNEESGKSPVFKEVKPWDDETGMNKLEEDVRSFDVEGLLWGACKLVLVGYGKQIMLTIIDKLASVHTIIEKRLTVETINEYVQSRDIVALNKI</sequence>
<comment type="subunit">
    <text evidence="2">EF-1 is composed of 4 subunits: alpha, beta (1B-alpha=beta'), delta (1B-beta), and gamma (1B-gamma).</text>
</comment>
<proteinExistence type="inferred from homology"/>